<proteinExistence type="predicted"/>
<keyword evidence="2" id="KW-1185">Reference proteome</keyword>
<accession>A0AAW2DN78</accession>
<gene>
    <name evidence="1" type="ORF">SO802_006082</name>
</gene>
<dbReference type="AlphaFoldDB" id="A0AAW2DN78"/>
<sequence>VLANLLGAWRIRFLRLQVFVTTELDPGQRPFTLDARSFLLPMGGRDSLIVCG</sequence>
<evidence type="ECO:0008006" key="3">
    <source>
        <dbReference type="Google" id="ProtNLM"/>
    </source>
</evidence>
<evidence type="ECO:0000313" key="2">
    <source>
        <dbReference type="Proteomes" id="UP001459277"/>
    </source>
</evidence>
<evidence type="ECO:0000313" key="1">
    <source>
        <dbReference type="EMBL" id="KAL0010974.1"/>
    </source>
</evidence>
<dbReference type="Proteomes" id="UP001459277">
    <property type="component" value="Unassembled WGS sequence"/>
</dbReference>
<organism evidence="1 2">
    <name type="scientific">Lithocarpus litseifolius</name>
    <dbReference type="NCBI Taxonomy" id="425828"/>
    <lineage>
        <taxon>Eukaryota</taxon>
        <taxon>Viridiplantae</taxon>
        <taxon>Streptophyta</taxon>
        <taxon>Embryophyta</taxon>
        <taxon>Tracheophyta</taxon>
        <taxon>Spermatophyta</taxon>
        <taxon>Magnoliopsida</taxon>
        <taxon>eudicotyledons</taxon>
        <taxon>Gunneridae</taxon>
        <taxon>Pentapetalae</taxon>
        <taxon>rosids</taxon>
        <taxon>fabids</taxon>
        <taxon>Fagales</taxon>
        <taxon>Fagaceae</taxon>
        <taxon>Lithocarpus</taxon>
    </lineage>
</organism>
<comment type="caution">
    <text evidence="1">The sequence shown here is derived from an EMBL/GenBank/DDBJ whole genome shotgun (WGS) entry which is preliminary data.</text>
</comment>
<name>A0AAW2DN78_9ROSI</name>
<feature type="non-terminal residue" evidence="1">
    <location>
        <position position="1"/>
    </location>
</feature>
<dbReference type="EMBL" id="JAZDWU010000002">
    <property type="protein sequence ID" value="KAL0010974.1"/>
    <property type="molecule type" value="Genomic_DNA"/>
</dbReference>
<reference evidence="1 2" key="1">
    <citation type="submission" date="2024-01" db="EMBL/GenBank/DDBJ databases">
        <title>A telomere-to-telomere, gap-free genome of sweet tea (Lithocarpus litseifolius).</title>
        <authorList>
            <person name="Zhou J."/>
        </authorList>
    </citation>
    <scope>NUCLEOTIDE SEQUENCE [LARGE SCALE GENOMIC DNA]</scope>
    <source>
        <strain evidence="1">Zhou-2022a</strain>
        <tissue evidence="1">Leaf</tissue>
    </source>
</reference>
<protein>
    <recommendedName>
        <fullName evidence="3">Plastid lipid-associated protein</fullName>
    </recommendedName>
</protein>